<dbReference type="GO" id="GO:0000447">
    <property type="term" value="P:endonucleolytic cleavage in ITS1 to separate SSU-rRNA from 5.8S rRNA and LSU-rRNA from tricistronic rRNA transcript (SSU-rRNA, 5.8S rRNA, LSU-rRNA)"/>
    <property type="evidence" value="ECO:0007669"/>
    <property type="project" value="TreeGrafter"/>
</dbReference>
<accession>A0A813J9P7</accession>
<dbReference type="GO" id="GO:0000056">
    <property type="term" value="P:ribosomal small subunit export from nucleus"/>
    <property type="evidence" value="ECO:0007669"/>
    <property type="project" value="TreeGrafter"/>
</dbReference>
<dbReference type="AlphaFoldDB" id="A0A813J9P7"/>
<dbReference type="SUPFAM" id="SSF48371">
    <property type="entry name" value="ARM repeat"/>
    <property type="match status" value="1"/>
</dbReference>
<dbReference type="GO" id="GO:0005730">
    <property type="term" value="C:nucleolus"/>
    <property type="evidence" value="ECO:0007669"/>
    <property type="project" value="TreeGrafter"/>
</dbReference>
<name>A0A813J9P7_POLGL</name>
<evidence type="ECO:0000313" key="2">
    <source>
        <dbReference type="EMBL" id="CAE8671417.1"/>
    </source>
</evidence>
<evidence type="ECO:0000313" key="3">
    <source>
        <dbReference type="Proteomes" id="UP000626109"/>
    </source>
</evidence>
<feature type="non-terminal residue" evidence="2">
    <location>
        <position position="1"/>
    </location>
</feature>
<feature type="compositionally biased region" description="Polar residues" evidence="1">
    <location>
        <begin position="78"/>
        <end position="87"/>
    </location>
</feature>
<dbReference type="GO" id="GO:0000480">
    <property type="term" value="P:endonucleolytic cleavage in 5'-ETS of tricistronic rRNA transcript (SSU-rRNA, 5.8S rRNA, LSU-rRNA)"/>
    <property type="evidence" value="ECO:0007669"/>
    <property type="project" value="TreeGrafter"/>
</dbReference>
<organism evidence="2 3">
    <name type="scientific">Polarella glacialis</name>
    <name type="common">Dinoflagellate</name>
    <dbReference type="NCBI Taxonomy" id="89957"/>
    <lineage>
        <taxon>Eukaryota</taxon>
        <taxon>Sar</taxon>
        <taxon>Alveolata</taxon>
        <taxon>Dinophyceae</taxon>
        <taxon>Suessiales</taxon>
        <taxon>Suessiaceae</taxon>
        <taxon>Polarella</taxon>
    </lineage>
</organism>
<reference evidence="2" key="1">
    <citation type="submission" date="2021-02" db="EMBL/GenBank/DDBJ databases">
        <authorList>
            <person name="Dougan E. K."/>
            <person name="Rhodes N."/>
            <person name="Thang M."/>
            <person name="Chan C."/>
        </authorList>
    </citation>
    <scope>NUCLEOTIDE SEQUENCE</scope>
</reference>
<feature type="non-terminal residue" evidence="2">
    <location>
        <position position="245"/>
    </location>
</feature>
<gene>
    <name evidence="2" type="ORF">PGLA2088_LOCUS17705</name>
</gene>
<sequence length="245" mass="25398">KPQAAATSSRGWEAAEVDNAEASLPAAGSSHGTGRGFGGRGFGGSTAPESSGRGSGGRGIGRGGGGGRGQHFGREESWPTQGQSSGSAEARAPKAVAEKPRSRPEAEKTRRPLADMLDYIRTCSKTLDGGLGSQEEEGMLASRALEEMGDRVLLVAADQRGSKPLEKLLRKAAPEAFAVAFSALIEALPDLAPNQYGSHVLEAGLASWAERLGLEEPFRPPAAPLVSLCSRLREDGGWPALVSDP</sequence>
<dbReference type="Proteomes" id="UP000626109">
    <property type="component" value="Unassembled WGS sequence"/>
</dbReference>
<proteinExistence type="predicted"/>
<dbReference type="GO" id="GO:0000472">
    <property type="term" value="P:endonucleolytic cleavage to generate mature 5'-end of SSU-rRNA from (SSU-rRNA, 5.8S rRNA, LSU-rRNA)"/>
    <property type="evidence" value="ECO:0007669"/>
    <property type="project" value="TreeGrafter"/>
</dbReference>
<comment type="caution">
    <text evidence="2">The sequence shown here is derived from an EMBL/GenBank/DDBJ whole genome shotgun (WGS) entry which is preliminary data.</text>
</comment>
<feature type="compositionally biased region" description="Gly residues" evidence="1">
    <location>
        <begin position="31"/>
        <end position="44"/>
    </location>
</feature>
<dbReference type="InterPro" id="IPR011989">
    <property type="entry name" value="ARM-like"/>
</dbReference>
<dbReference type="GO" id="GO:0030688">
    <property type="term" value="C:preribosome, small subunit precursor"/>
    <property type="evidence" value="ECO:0007669"/>
    <property type="project" value="TreeGrafter"/>
</dbReference>
<dbReference type="EMBL" id="CAJNNW010023943">
    <property type="protein sequence ID" value="CAE8671417.1"/>
    <property type="molecule type" value="Genomic_DNA"/>
</dbReference>
<dbReference type="PANTHER" id="PTHR13102:SF0">
    <property type="entry name" value="NUCLEOLAR PROTEIN 9"/>
    <property type="match status" value="1"/>
</dbReference>
<protein>
    <submittedName>
        <fullName evidence="2">Uncharacterized protein</fullName>
    </submittedName>
</protein>
<dbReference type="PANTHER" id="PTHR13102">
    <property type="entry name" value="NUCLEOLAR PROTEIN 9"/>
    <property type="match status" value="1"/>
</dbReference>
<feature type="compositionally biased region" description="Gly residues" evidence="1">
    <location>
        <begin position="53"/>
        <end position="70"/>
    </location>
</feature>
<dbReference type="InterPro" id="IPR016024">
    <property type="entry name" value="ARM-type_fold"/>
</dbReference>
<dbReference type="GO" id="GO:0030686">
    <property type="term" value="C:90S preribosome"/>
    <property type="evidence" value="ECO:0007669"/>
    <property type="project" value="TreeGrafter"/>
</dbReference>
<dbReference type="GO" id="GO:0003723">
    <property type="term" value="F:RNA binding"/>
    <property type="evidence" value="ECO:0007669"/>
    <property type="project" value="InterPro"/>
</dbReference>
<dbReference type="Gene3D" id="1.25.10.10">
    <property type="entry name" value="Leucine-rich Repeat Variant"/>
    <property type="match status" value="1"/>
</dbReference>
<feature type="compositionally biased region" description="Polar residues" evidence="1">
    <location>
        <begin position="1"/>
        <end position="10"/>
    </location>
</feature>
<feature type="region of interest" description="Disordered" evidence="1">
    <location>
        <begin position="1"/>
        <end position="114"/>
    </location>
</feature>
<feature type="compositionally biased region" description="Basic and acidic residues" evidence="1">
    <location>
        <begin position="96"/>
        <end position="113"/>
    </location>
</feature>
<dbReference type="InterPro" id="IPR040000">
    <property type="entry name" value="NOP9"/>
</dbReference>
<evidence type="ECO:0000256" key="1">
    <source>
        <dbReference type="SAM" id="MobiDB-lite"/>
    </source>
</evidence>